<evidence type="ECO:0000313" key="1">
    <source>
        <dbReference type="EMBL" id="MXO58128.1"/>
    </source>
</evidence>
<name>A0A6I4SS00_9SPHN</name>
<organism evidence="1 2">
    <name type="scientific">Croceibacterium salegens</name>
    <dbReference type="NCBI Taxonomy" id="1737568"/>
    <lineage>
        <taxon>Bacteria</taxon>
        <taxon>Pseudomonadati</taxon>
        <taxon>Pseudomonadota</taxon>
        <taxon>Alphaproteobacteria</taxon>
        <taxon>Sphingomonadales</taxon>
        <taxon>Erythrobacteraceae</taxon>
        <taxon>Croceibacterium</taxon>
    </lineage>
</organism>
<keyword evidence="1" id="KW-0808">Transferase</keyword>
<keyword evidence="2" id="KW-1185">Reference proteome</keyword>
<dbReference type="EMBL" id="WTYM01000021">
    <property type="protein sequence ID" value="MXO58128.1"/>
    <property type="molecule type" value="Genomic_DNA"/>
</dbReference>
<gene>
    <name evidence="1" type="ORF">GRI89_01020</name>
</gene>
<dbReference type="Proteomes" id="UP000433652">
    <property type="component" value="Unassembled WGS sequence"/>
</dbReference>
<evidence type="ECO:0000313" key="2">
    <source>
        <dbReference type="Proteomes" id="UP000433652"/>
    </source>
</evidence>
<reference evidence="1 2" key="1">
    <citation type="submission" date="2019-12" db="EMBL/GenBank/DDBJ databases">
        <title>Genomic-based taxomic classification of the family Erythrobacteraceae.</title>
        <authorList>
            <person name="Xu L."/>
        </authorList>
    </citation>
    <scope>NUCLEOTIDE SEQUENCE [LARGE SCALE GENOMIC DNA]</scope>
    <source>
        <strain evidence="1 2">MCCC 1K01500</strain>
    </source>
</reference>
<dbReference type="GO" id="GO:0016740">
    <property type="term" value="F:transferase activity"/>
    <property type="evidence" value="ECO:0007669"/>
    <property type="project" value="UniProtKB-KW"/>
</dbReference>
<sequence>MPHDRDGPTTKADCLNRLYEAIETDEKRGGFRFRLVVLQDAEDVVDPAALPLLDAAMNVADFVQIPVLPEPQQASRFVGSHYCEEFAESHGKALVVRQALGASLPAAGVGCAFSRDVLGRIARSMPGGTPFSVESLT</sequence>
<comment type="caution">
    <text evidence="1">The sequence shown here is derived from an EMBL/GenBank/DDBJ whole genome shotgun (WGS) entry which is preliminary data.</text>
</comment>
<accession>A0A6I4SS00</accession>
<protein>
    <submittedName>
        <fullName evidence="1">Glycosyltransferase</fullName>
    </submittedName>
</protein>
<dbReference type="RefSeq" id="WP_159791402.1">
    <property type="nucleotide sequence ID" value="NZ_WTYM01000021.1"/>
</dbReference>
<dbReference type="OrthoDB" id="5294733at2"/>
<proteinExistence type="predicted"/>
<dbReference type="Pfam" id="PF13641">
    <property type="entry name" value="Glyco_tranf_2_3"/>
    <property type="match status" value="1"/>
</dbReference>
<dbReference type="AlphaFoldDB" id="A0A6I4SS00"/>